<dbReference type="Gramene" id="RZC62293">
    <property type="protein sequence ID" value="RZC62293"/>
    <property type="gene ID" value="C5167_024031"/>
</dbReference>
<gene>
    <name evidence="10" type="ORF">C5167_024031</name>
</gene>
<dbReference type="EMBL" id="CM010719">
    <property type="protein sequence ID" value="RZC62293.1"/>
    <property type="molecule type" value="Genomic_DNA"/>
</dbReference>
<comment type="similarity">
    <text evidence="8">Belongs to the ELIP/psbS family.</text>
</comment>
<dbReference type="GO" id="GO:0016020">
    <property type="term" value="C:membrane"/>
    <property type="evidence" value="ECO:0007669"/>
    <property type="project" value="UniProtKB-SubCell"/>
</dbReference>
<name>A0A4Y7JMH4_PAPSO</name>
<keyword evidence="6" id="KW-1133">Transmembrane helix</keyword>
<keyword evidence="4" id="KW-0934">Plastid</keyword>
<evidence type="ECO:0000256" key="5">
    <source>
        <dbReference type="ARBA" id="ARBA00022692"/>
    </source>
</evidence>
<feature type="compositionally biased region" description="Low complexity" evidence="9">
    <location>
        <begin position="42"/>
        <end position="57"/>
    </location>
</feature>
<keyword evidence="11" id="KW-1185">Reference proteome</keyword>
<keyword evidence="5" id="KW-0812">Transmembrane</keyword>
<dbReference type="GO" id="GO:0009507">
    <property type="term" value="C:chloroplast"/>
    <property type="evidence" value="ECO:0007669"/>
    <property type="project" value="UniProtKB-SubCell"/>
</dbReference>
<organism evidence="10 11">
    <name type="scientific">Papaver somniferum</name>
    <name type="common">Opium poppy</name>
    <dbReference type="NCBI Taxonomy" id="3469"/>
    <lineage>
        <taxon>Eukaryota</taxon>
        <taxon>Viridiplantae</taxon>
        <taxon>Streptophyta</taxon>
        <taxon>Embryophyta</taxon>
        <taxon>Tracheophyta</taxon>
        <taxon>Spermatophyta</taxon>
        <taxon>Magnoliopsida</taxon>
        <taxon>Ranunculales</taxon>
        <taxon>Papaveraceae</taxon>
        <taxon>Papaveroideae</taxon>
        <taxon>Papaver</taxon>
    </lineage>
</organism>
<feature type="region of interest" description="Disordered" evidence="9">
    <location>
        <begin position="37"/>
        <end position="80"/>
    </location>
</feature>
<protein>
    <submittedName>
        <fullName evidence="10">Uncharacterized protein</fullName>
    </submittedName>
</protein>
<keyword evidence="3" id="KW-0150">Chloroplast</keyword>
<dbReference type="OrthoDB" id="513190at2759"/>
<reference evidence="10 11" key="1">
    <citation type="journal article" date="2018" name="Science">
        <title>The opium poppy genome and morphinan production.</title>
        <authorList>
            <person name="Guo L."/>
            <person name="Winzer T."/>
            <person name="Yang X."/>
            <person name="Li Y."/>
            <person name="Ning Z."/>
            <person name="He Z."/>
            <person name="Teodor R."/>
            <person name="Lu Y."/>
            <person name="Bowser T.A."/>
            <person name="Graham I.A."/>
            <person name="Ye K."/>
        </authorList>
    </citation>
    <scope>NUCLEOTIDE SEQUENCE [LARGE SCALE GENOMIC DNA]</scope>
    <source>
        <strain evidence="11">cv. HN1</strain>
        <tissue evidence="10">Leaves</tissue>
    </source>
</reference>
<dbReference type="Proteomes" id="UP000316621">
    <property type="component" value="Chromosome 5"/>
</dbReference>
<evidence type="ECO:0000256" key="1">
    <source>
        <dbReference type="ARBA" id="ARBA00004141"/>
    </source>
</evidence>
<evidence type="ECO:0000313" key="11">
    <source>
        <dbReference type="Proteomes" id="UP000316621"/>
    </source>
</evidence>
<keyword evidence="7" id="KW-0472">Membrane</keyword>
<dbReference type="InterPro" id="IPR022796">
    <property type="entry name" value="Chloroa_b-bind"/>
</dbReference>
<sequence>MAAASSSSVYHSILSNHVTGRVQSQPRRHARFSVRCMADAKQPQQPSSTPMTTSSSTTPPPATQAPMATPTFPPPQAAPKKMSTKFTDLLAFSGPAPERINGRLAMIGFVAAMGVELARGTDVAAQLTEGGLPWFIGTSVVLSLASLIPLSKGVSVESKSDGVMTSKAELWNGRFAMLGLVALVFTEFVKGGALV</sequence>
<dbReference type="Pfam" id="PF00504">
    <property type="entry name" value="Chloroa_b-bind"/>
    <property type="match status" value="1"/>
</dbReference>
<dbReference type="AlphaFoldDB" id="A0A4Y7JMH4"/>
<dbReference type="STRING" id="3469.A0A4Y7JMH4"/>
<evidence type="ECO:0000313" key="10">
    <source>
        <dbReference type="EMBL" id="RZC62293.1"/>
    </source>
</evidence>
<dbReference type="OMA" id="MAMNSFV"/>
<dbReference type="PANTHER" id="PTHR14154">
    <property type="entry name" value="UPF0041 BRAIN PROTEIN 44-RELATED"/>
    <property type="match status" value="1"/>
</dbReference>
<comment type="subcellular location">
    <subcellularLocation>
        <location evidence="1">Membrane</location>
        <topology evidence="1">Multi-pass membrane protein</topology>
    </subcellularLocation>
    <subcellularLocation>
        <location evidence="2">Plastid</location>
        <location evidence="2">Chloroplast</location>
    </subcellularLocation>
</comment>
<evidence type="ECO:0000256" key="4">
    <source>
        <dbReference type="ARBA" id="ARBA00022640"/>
    </source>
</evidence>
<evidence type="ECO:0000256" key="3">
    <source>
        <dbReference type="ARBA" id="ARBA00022528"/>
    </source>
</evidence>
<evidence type="ECO:0000256" key="6">
    <source>
        <dbReference type="ARBA" id="ARBA00022989"/>
    </source>
</evidence>
<evidence type="ECO:0000256" key="8">
    <source>
        <dbReference type="ARBA" id="ARBA00037956"/>
    </source>
</evidence>
<evidence type="ECO:0000256" key="9">
    <source>
        <dbReference type="SAM" id="MobiDB-lite"/>
    </source>
</evidence>
<evidence type="ECO:0000256" key="7">
    <source>
        <dbReference type="ARBA" id="ARBA00023136"/>
    </source>
</evidence>
<dbReference type="SUPFAM" id="SSF103511">
    <property type="entry name" value="Chlorophyll a-b binding protein"/>
    <property type="match status" value="1"/>
</dbReference>
<evidence type="ECO:0000256" key="2">
    <source>
        <dbReference type="ARBA" id="ARBA00004229"/>
    </source>
</evidence>
<accession>A0A4Y7JMH4</accession>
<proteinExistence type="inferred from homology"/>